<dbReference type="RefSeq" id="WP_060535177.1">
    <property type="nucleotide sequence ID" value="NZ_CP013023.1"/>
</dbReference>
<dbReference type="PANTHER" id="PTHR33392:SF6">
    <property type="entry name" value="POLYISOPRENYL-TEICHOIC ACID--PEPTIDOGLYCAN TEICHOIC ACID TRANSFERASE TAGU"/>
    <property type="match status" value="1"/>
</dbReference>
<keyword evidence="3" id="KW-0472">Membrane</keyword>
<dbReference type="STRING" id="1616788.AR543_14320"/>
<name>A0A172ZI32_9BACL</name>
<feature type="domain" description="Cell envelope-related transcriptional attenuator" evidence="4">
    <location>
        <begin position="89"/>
        <end position="237"/>
    </location>
</feature>
<dbReference type="OrthoDB" id="9782542at2"/>
<evidence type="ECO:0000256" key="3">
    <source>
        <dbReference type="SAM" id="Phobius"/>
    </source>
</evidence>
<dbReference type="Gene3D" id="3.40.630.190">
    <property type="entry name" value="LCP protein"/>
    <property type="match status" value="1"/>
</dbReference>
<organism evidence="5 6">
    <name type="scientific">Paenibacillus bovis</name>
    <dbReference type="NCBI Taxonomy" id="1616788"/>
    <lineage>
        <taxon>Bacteria</taxon>
        <taxon>Bacillati</taxon>
        <taxon>Bacillota</taxon>
        <taxon>Bacilli</taxon>
        <taxon>Bacillales</taxon>
        <taxon>Paenibacillaceae</taxon>
        <taxon>Paenibacillus</taxon>
    </lineage>
</organism>
<dbReference type="AlphaFoldDB" id="A0A172ZI32"/>
<dbReference type="InterPro" id="IPR050922">
    <property type="entry name" value="LytR/CpsA/Psr_CW_biosynth"/>
</dbReference>
<evidence type="ECO:0000313" key="6">
    <source>
        <dbReference type="Proteomes" id="UP000078148"/>
    </source>
</evidence>
<dbReference type="Pfam" id="PF03816">
    <property type="entry name" value="LytR_cpsA_psr"/>
    <property type="match status" value="1"/>
</dbReference>
<evidence type="ECO:0000313" key="5">
    <source>
        <dbReference type="EMBL" id="ANF97062.1"/>
    </source>
</evidence>
<feature type="transmembrane region" description="Helical" evidence="3">
    <location>
        <begin position="12"/>
        <end position="30"/>
    </location>
</feature>
<dbReference type="EMBL" id="CP013023">
    <property type="protein sequence ID" value="ANF97062.1"/>
    <property type="molecule type" value="Genomic_DNA"/>
</dbReference>
<gene>
    <name evidence="5" type="ORF">AR543_14320</name>
</gene>
<proteinExistence type="inferred from homology"/>
<feature type="compositionally biased region" description="Basic and acidic residues" evidence="2">
    <location>
        <begin position="317"/>
        <end position="331"/>
    </location>
</feature>
<accession>A0A172ZI32</accession>
<dbReference type="NCBIfam" id="TIGR00350">
    <property type="entry name" value="lytR_cpsA_psr"/>
    <property type="match status" value="1"/>
</dbReference>
<keyword evidence="6" id="KW-1185">Reference proteome</keyword>
<reference evidence="6" key="1">
    <citation type="submission" date="2015-10" db="EMBL/GenBank/DDBJ databases">
        <title>Genome of Paenibacillus bovis sp. nov.</title>
        <authorList>
            <person name="Wu Z."/>
            <person name="Gao C."/>
            <person name="Liu Z."/>
            <person name="Zheng H."/>
        </authorList>
    </citation>
    <scope>NUCLEOTIDE SEQUENCE [LARGE SCALE GENOMIC DNA]</scope>
    <source>
        <strain evidence="6">BD3526</strain>
    </source>
</reference>
<dbReference type="Proteomes" id="UP000078148">
    <property type="component" value="Chromosome"/>
</dbReference>
<comment type="similarity">
    <text evidence="1">Belongs to the LytR/CpsA/Psr (LCP) family.</text>
</comment>
<protein>
    <submittedName>
        <fullName evidence="5">Transcriptional regulator</fullName>
    </submittedName>
</protein>
<evidence type="ECO:0000256" key="2">
    <source>
        <dbReference type="SAM" id="MobiDB-lite"/>
    </source>
</evidence>
<sequence length="337" mass="38069">MEQKKKKNRRRTFIALILIIIAASILYYFFSIYQGLDGLNKGVNHSPLTTISAAQEAPVKAPEWLGTEPVNILLMGVDARGIQKGEVPRSDSMMVISMDPVRKHIHVFSILRDTYTDIPGYDKNRINTAITHGPDTAMKAASELLGIPVQFYVYTDFQGFIKLVDAVGGVDFYVEKNMHYESAADHHEYDINLKQGNQHFDGKTALQYVRFRHDALSDYSRTERQRQFTKALADKLKTTTSIMKLPSILDQISPYIDTNLTVSDMWNLASVGYQSTMKGSEQIPPMKLLKETYVGRAAVLDISNRQALKQFVQDTITSDKPDTDKDTKNPNKSEQPL</sequence>
<feature type="region of interest" description="Disordered" evidence="2">
    <location>
        <begin position="314"/>
        <end position="337"/>
    </location>
</feature>
<evidence type="ECO:0000256" key="1">
    <source>
        <dbReference type="ARBA" id="ARBA00006068"/>
    </source>
</evidence>
<keyword evidence="3" id="KW-1133">Transmembrane helix</keyword>
<keyword evidence="3" id="KW-0812">Transmembrane</keyword>
<dbReference type="InterPro" id="IPR004474">
    <property type="entry name" value="LytR_CpsA_psr"/>
</dbReference>
<evidence type="ECO:0000259" key="4">
    <source>
        <dbReference type="Pfam" id="PF03816"/>
    </source>
</evidence>
<reference evidence="5 6" key="2">
    <citation type="journal article" date="2016" name="Int. J. Syst. Evol. Microbiol.">
        <title>Paenibacillus bovis sp. nov., isolated from raw yak (Bos grunniens) milk.</title>
        <authorList>
            <person name="Gao C."/>
            <person name="Han J."/>
            <person name="Liu Z."/>
            <person name="Xu X."/>
            <person name="Hang F."/>
            <person name="Wu Z."/>
        </authorList>
    </citation>
    <scope>NUCLEOTIDE SEQUENCE [LARGE SCALE GENOMIC DNA]</scope>
    <source>
        <strain evidence="5 6">BD3526</strain>
    </source>
</reference>
<dbReference type="PANTHER" id="PTHR33392">
    <property type="entry name" value="POLYISOPRENYL-TEICHOIC ACID--PEPTIDOGLYCAN TEICHOIC ACID TRANSFERASE TAGU"/>
    <property type="match status" value="1"/>
</dbReference>
<dbReference type="KEGG" id="pbv:AR543_14320"/>